<dbReference type="Proteomes" id="UP000830375">
    <property type="component" value="Unassembled WGS sequence"/>
</dbReference>
<name>A0ABQ8MKH3_LABRO</name>
<gene>
    <name evidence="2" type="ORF">H4Q32_001181</name>
</gene>
<keyword evidence="3" id="KW-1185">Reference proteome</keyword>
<evidence type="ECO:0000313" key="2">
    <source>
        <dbReference type="EMBL" id="KAI2662353.1"/>
    </source>
</evidence>
<organism evidence="2 3">
    <name type="scientific">Labeo rohita</name>
    <name type="common">Indian major carp</name>
    <name type="synonym">Cyprinus rohita</name>
    <dbReference type="NCBI Taxonomy" id="84645"/>
    <lineage>
        <taxon>Eukaryota</taxon>
        <taxon>Metazoa</taxon>
        <taxon>Chordata</taxon>
        <taxon>Craniata</taxon>
        <taxon>Vertebrata</taxon>
        <taxon>Euteleostomi</taxon>
        <taxon>Actinopterygii</taxon>
        <taxon>Neopterygii</taxon>
        <taxon>Teleostei</taxon>
        <taxon>Ostariophysi</taxon>
        <taxon>Cypriniformes</taxon>
        <taxon>Cyprinidae</taxon>
        <taxon>Labeoninae</taxon>
        <taxon>Labeonini</taxon>
        <taxon>Labeo</taxon>
    </lineage>
</organism>
<evidence type="ECO:0000256" key="1">
    <source>
        <dbReference type="SAM" id="MobiDB-lite"/>
    </source>
</evidence>
<protein>
    <submittedName>
        <fullName evidence="2">Ankyrin repeat domain-containing protein 34B</fullName>
    </submittedName>
</protein>
<sequence length="294" mass="31909">MDFADNDTSPTPDPMPRLTSPRSVERLPEPTADGEPKSRRGATELRIAPEHEPITSDQVREPGTSLATEEFSVEHEDTEEGPTHCTSLRNCQLILKPLSTLICLPAWISHPPSLFCIIHSSLPQPRHLCFLVAPLLTLSPPSVRWARHGSAILHRCCGWKIHLQPPSPGLRLRPLTQRLHPGSWLPHLHHHPSAHQITDDHGLQSLWLRLGRSSTRHFSGHASLLCSTASTGLLPPSSSASVLCCSEKATPCFLMMPPRVSSPVVATSSTGCAGGSTVGKGAGIRFDSLEDEAL</sequence>
<feature type="region of interest" description="Disordered" evidence="1">
    <location>
        <begin position="1"/>
        <end position="82"/>
    </location>
</feature>
<feature type="compositionally biased region" description="Basic and acidic residues" evidence="1">
    <location>
        <begin position="23"/>
        <end position="60"/>
    </location>
</feature>
<comment type="caution">
    <text evidence="2">The sequence shown here is derived from an EMBL/GenBank/DDBJ whole genome shotgun (WGS) entry which is preliminary data.</text>
</comment>
<feature type="compositionally biased region" description="Polar residues" evidence="1">
    <location>
        <begin position="1"/>
        <end position="10"/>
    </location>
</feature>
<dbReference type="EMBL" id="JACTAM010000007">
    <property type="protein sequence ID" value="KAI2662353.1"/>
    <property type="molecule type" value="Genomic_DNA"/>
</dbReference>
<proteinExistence type="predicted"/>
<reference evidence="2 3" key="1">
    <citation type="submission" date="2022-01" db="EMBL/GenBank/DDBJ databases">
        <title>A high-quality chromosome-level genome assembly of rohu carp, Labeo rohita.</title>
        <authorList>
            <person name="Arick M.A. II"/>
            <person name="Hsu C.-Y."/>
            <person name="Magbanua Z."/>
            <person name="Pechanova O."/>
            <person name="Grover C."/>
            <person name="Miller E."/>
            <person name="Thrash A."/>
            <person name="Ezzel L."/>
            <person name="Alam S."/>
            <person name="Benzie J."/>
            <person name="Hamilton M."/>
            <person name="Karsi A."/>
            <person name="Lawrence M.L."/>
            <person name="Peterson D.G."/>
        </authorList>
    </citation>
    <scope>NUCLEOTIDE SEQUENCE [LARGE SCALE GENOMIC DNA]</scope>
    <source>
        <strain evidence="3">BAU-BD-2019</strain>
        <tissue evidence="2">Blood</tissue>
    </source>
</reference>
<accession>A0ABQ8MKH3</accession>
<evidence type="ECO:0000313" key="3">
    <source>
        <dbReference type="Proteomes" id="UP000830375"/>
    </source>
</evidence>